<keyword evidence="1" id="KW-1133">Transmembrane helix</keyword>
<dbReference type="KEGG" id="loa:LOAG_13331"/>
<dbReference type="InParanoid" id="A0A1S0TJP8"/>
<evidence type="ECO:0000313" key="2">
    <source>
        <dbReference type="EMBL" id="EFO15183.1"/>
    </source>
</evidence>
<keyword evidence="1" id="KW-0472">Membrane</keyword>
<organism evidence="2">
    <name type="scientific">Loa loa</name>
    <name type="common">Eye worm</name>
    <name type="synonym">Filaria loa</name>
    <dbReference type="NCBI Taxonomy" id="7209"/>
    <lineage>
        <taxon>Eukaryota</taxon>
        <taxon>Metazoa</taxon>
        <taxon>Ecdysozoa</taxon>
        <taxon>Nematoda</taxon>
        <taxon>Chromadorea</taxon>
        <taxon>Rhabditida</taxon>
        <taxon>Spirurina</taxon>
        <taxon>Spiruromorpha</taxon>
        <taxon>Filarioidea</taxon>
        <taxon>Onchocercidae</taxon>
        <taxon>Loa</taxon>
    </lineage>
</organism>
<dbReference type="CTD" id="9950800"/>
<feature type="transmembrane region" description="Helical" evidence="1">
    <location>
        <begin position="12"/>
        <end position="32"/>
    </location>
</feature>
<gene>
    <name evidence="2" type="ORF">LOAG_13331</name>
</gene>
<name>A0A1S0TJP8_LOALO</name>
<accession>A0A1S0TJP8</accession>
<dbReference type="GeneID" id="9950800"/>
<dbReference type="EMBL" id="JH712488">
    <property type="protein sequence ID" value="EFO15183.1"/>
    <property type="molecule type" value="Genomic_DNA"/>
</dbReference>
<proteinExistence type="predicted"/>
<evidence type="ECO:0000256" key="1">
    <source>
        <dbReference type="SAM" id="Phobius"/>
    </source>
</evidence>
<sequence length="107" mass="12274">MVHHLLFNYRCAALFINIVIQLLNCTIGFVIFGQNLQQIPILHPTIQTSQQCTLLSIFVNNYLVAKIKKNSRWTSKTFVGNVKTFATIYDRFGCSSRQGNILHKEDN</sequence>
<protein>
    <submittedName>
        <fullName evidence="2">Uncharacterized protein</fullName>
    </submittedName>
</protein>
<keyword evidence="1" id="KW-0812">Transmembrane</keyword>
<dbReference type="RefSeq" id="XP_003148886.1">
    <property type="nucleotide sequence ID" value="XM_003148838.1"/>
</dbReference>
<reference evidence="2" key="1">
    <citation type="submission" date="2012-04" db="EMBL/GenBank/DDBJ databases">
        <title>The Genome Sequence of Loa loa.</title>
        <authorList>
            <consortium name="The Broad Institute Genome Sequencing Platform"/>
            <consortium name="Broad Institute Genome Sequencing Center for Infectious Disease"/>
            <person name="Nutman T.B."/>
            <person name="Fink D.L."/>
            <person name="Russ C."/>
            <person name="Young S."/>
            <person name="Zeng Q."/>
            <person name="Gargeya S."/>
            <person name="Alvarado L."/>
            <person name="Berlin A."/>
            <person name="Chapman S.B."/>
            <person name="Chen Z."/>
            <person name="Freedman E."/>
            <person name="Gellesch M."/>
            <person name="Goldberg J."/>
            <person name="Griggs A."/>
            <person name="Gujja S."/>
            <person name="Heilman E.R."/>
            <person name="Heiman D."/>
            <person name="Howarth C."/>
            <person name="Mehta T."/>
            <person name="Neiman D."/>
            <person name="Pearson M."/>
            <person name="Roberts A."/>
            <person name="Saif S."/>
            <person name="Shea T."/>
            <person name="Shenoy N."/>
            <person name="Sisk P."/>
            <person name="Stolte C."/>
            <person name="Sykes S."/>
            <person name="White J."/>
            <person name="Yandava C."/>
            <person name="Haas B."/>
            <person name="Henn M.R."/>
            <person name="Nusbaum C."/>
            <person name="Birren B."/>
        </authorList>
    </citation>
    <scope>NUCLEOTIDE SEQUENCE [LARGE SCALE GENOMIC DNA]</scope>
</reference>
<dbReference type="AlphaFoldDB" id="A0A1S0TJP8"/>